<dbReference type="Proteomes" id="UP000268084">
    <property type="component" value="Chromosome"/>
</dbReference>
<dbReference type="InterPro" id="IPR044927">
    <property type="entry name" value="Endonuclea_NS_2"/>
</dbReference>
<dbReference type="EMBL" id="CP034170">
    <property type="protein sequence ID" value="AZI58816.1"/>
    <property type="molecule type" value="Genomic_DNA"/>
</dbReference>
<evidence type="ECO:0000256" key="1">
    <source>
        <dbReference type="SAM" id="MobiDB-lite"/>
    </source>
</evidence>
<dbReference type="Pfam" id="PF13930">
    <property type="entry name" value="Endonuclea_NS_2"/>
    <property type="match status" value="1"/>
</dbReference>
<keyword evidence="4" id="KW-1185">Reference proteome</keyword>
<evidence type="ECO:0000259" key="2">
    <source>
        <dbReference type="Pfam" id="PF13930"/>
    </source>
</evidence>
<reference evidence="3 4" key="1">
    <citation type="submission" date="2018-11" db="EMBL/GenBank/DDBJ databases">
        <authorList>
            <person name="Da X."/>
        </authorList>
    </citation>
    <scope>NUCLEOTIDE SEQUENCE [LARGE SCALE GENOMIC DNA]</scope>
    <source>
        <strain evidence="3 4">S14-144</strain>
    </source>
</reference>
<organism evidence="3 4">
    <name type="scientific">Nakamurella antarctica</name>
    <dbReference type="NCBI Taxonomy" id="1902245"/>
    <lineage>
        <taxon>Bacteria</taxon>
        <taxon>Bacillati</taxon>
        <taxon>Actinomycetota</taxon>
        <taxon>Actinomycetes</taxon>
        <taxon>Nakamurellales</taxon>
        <taxon>Nakamurellaceae</taxon>
        <taxon>Nakamurella</taxon>
    </lineage>
</organism>
<feature type="domain" description="Type VII secretion system protein EssD-like" evidence="2">
    <location>
        <begin position="44"/>
        <end position="176"/>
    </location>
</feature>
<feature type="compositionally biased region" description="Polar residues" evidence="1">
    <location>
        <begin position="34"/>
        <end position="43"/>
    </location>
</feature>
<evidence type="ECO:0000313" key="3">
    <source>
        <dbReference type="EMBL" id="AZI58816.1"/>
    </source>
</evidence>
<name>A0A3G8ZXT3_9ACTN</name>
<reference evidence="3 4" key="2">
    <citation type="submission" date="2018-12" db="EMBL/GenBank/DDBJ databases">
        <title>Nakamurella antarcticus sp. nov., isolated from Antarctica South Shetland Islands soil.</title>
        <authorList>
            <person name="Peng F."/>
        </authorList>
    </citation>
    <scope>NUCLEOTIDE SEQUENCE [LARGE SCALE GENOMIC DNA]</scope>
    <source>
        <strain evidence="3 4">S14-144</strain>
    </source>
</reference>
<dbReference type="OrthoDB" id="3812876at2"/>
<sequence length="186" mass="20121">MAPHGEPSVPQGPKPLAVETQLPVVRTAAGKPGQWNSELNAPKPNTTYVVDNKFVYHTDSSGRVVKSEAVLDSTSGGVRNTHQQRTAGNRGGRNDRQPGDQGGHIYGTQYGGPDEDINITGMKAELNAVGTREYGKLEDIWKKAADAGTPVNVKIEFSYKGNSTRPAGYDIAYTINGQEFFRYLAN</sequence>
<dbReference type="KEGG" id="nak:EH165_12390"/>
<feature type="region of interest" description="Disordered" evidence="1">
    <location>
        <begin position="1"/>
        <end position="43"/>
    </location>
</feature>
<feature type="compositionally biased region" description="Polar residues" evidence="1">
    <location>
        <begin position="72"/>
        <end position="87"/>
    </location>
</feature>
<evidence type="ECO:0000313" key="4">
    <source>
        <dbReference type="Proteomes" id="UP000268084"/>
    </source>
</evidence>
<protein>
    <recommendedName>
        <fullName evidence="2">Type VII secretion system protein EssD-like domain-containing protein</fullName>
    </recommendedName>
</protein>
<gene>
    <name evidence="3" type="ORF">EH165_12390</name>
</gene>
<proteinExistence type="predicted"/>
<feature type="region of interest" description="Disordered" evidence="1">
    <location>
        <begin position="69"/>
        <end position="113"/>
    </location>
</feature>
<dbReference type="AlphaFoldDB" id="A0A3G8ZXT3"/>
<accession>A0A3G8ZXT3</accession>